<evidence type="ECO:0000256" key="8">
    <source>
        <dbReference type="ARBA" id="ARBA00022777"/>
    </source>
</evidence>
<dbReference type="PANTHER" id="PTHR43289">
    <property type="entry name" value="MITOGEN-ACTIVATED PROTEIN KINASE KINASE KINASE 20-RELATED"/>
    <property type="match status" value="1"/>
</dbReference>
<sequence>MDEVAFGRYRLIALIGEGGMGKVYRAHDTVMGRDVAVKVLPPELASESGYEQRFRREASTAARLTEPHIIPIFETGEIEGRLYLVMPVVDGIDLQSLLQREGPMSPQRAVQVIQQLAAALNAAHAAGLVHRDIKPSNALVTGDDFVYLIDFGIAHDAAATRLTSTGMMVGTWAYMAPERFTAGTADARSDVYALACVLYECLTGTTPYAGGMEQQIAGHLTLDPPKPSQQRPDLPVGLDEVIAKGMAKKPDERYQSARELATAAHHALTSSRVPEPTPAASLLANPPRPAPGSTLLDEQKPPPTADATQPQPADAIQVPEPGRKSAATREVIQRDKLGPRTKIGQGGQGVVSRAPNVKTKFAASMVYKEYKAAARTEIDFTALAAMPALVEESLTYTQAERLISIAAWPCAIVEDAGTPTGFVMPAIPQEFFISLTTAKGVASTTAEFQHLLNHSSILAARGITLDDVQRFTLLREVASGLAFMHKHGVCVGDISPKNLLFSLTPHEAVYFIDCDAMRINGVSALPQVETPGWEVPFGEELATIYSDAYKLGLLALRLVAGEHDTKSPQHLPSTTPALLRQIITDTLNNAPQQRPLPEAWTYVLGHAIEHAQHQKKTTSPVGAPQTPPPIPIVHSRPTAHSAPPVRPSEPPPSAPPTWAPPVSGPPSSRAPIWAAGGVVAAVVIVASVVIAVALAKHNTGAPSSAPQTSSTEPSSSSAQTSSTEPFSSSAQSSPPTQTPGPGQMSGHYIDTETYAPTGQTTTNDWYFTPCGDGCADAGFGQARLVNGQWTMEVTSNATCSDGSSVQNANTDYYTWDPNTLAGTAQVTTKLAACGRSPGESFSVNVQLRQVS</sequence>
<keyword evidence="17" id="KW-1185">Reference proteome</keyword>
<feature type="compositionally biased region" description="Low complexity" evidence="13">
    <location>
        <begin position="698"/>
        <end position="746"/>
    </location>
</feature>
<protein>
    <recommendedName>
        <fullName evidence="2">non-specific serine/threonine protein kinase</fullName>
        <ecNumber evidence="2">2.7.11.1</ecNumber>
    </recommendedName>
</protein>
<feature type="domain" description="Protein kinase" evidence="15">
    <location>
        <begin position="337"/>
        <end position="609"/>
    </location>
</feature>
<evidence type="ECO:0000256" key="14">
    <source>
        <dbReference type="SAM" id="Phobius"/>
    </source>
</evidence>
<accession>A0A1X1V0E7</accession>
<evidence type="ECO:0000256" key="11">
    <source>
        <dbReference type="ARBA" id="ARBA00023136"/>
    </source>
</evidence>
<dbReference type="Pfam" id="PF00069">
    <property type="entry name" value="Pkinase"/>
    <property type="match status" value="1"/>
</dbReference>
<dbReference type="OrthoDB" id="4803588at2"/>
<keyword evidence="11 14" id="KW-0472">Membrane</keyword>
<dbReference type="FunFam" id="1.10.510.10:FF:000021">
    <property type="entry name" value="Serine/threonine protein kinase"/>
    <property type="match status" value="1"/>
</dbReference>
<comment type="caution">
    <text evidence="16">The sequence shown here is derived from an EMBL/GenBank/DDBJ whole genome shotgun (WGS) entry which is preliminary data.</text>
</comment>
<feature type="region of interest" description="Disordered" evidence="13">
    <location>
        <begin position="611"/>
        <end position="666"/>
    </location>
</feature>
<keyword evidence="3" id="KW-1003">Cell membrane</keyword>
<evidence type="ECO:0000256" key="13">
    <source>
        <dbReference type="SAM" id="MobiDB-lite"/>
    </source>
</evidence>
<evidence type="ECO:0000256" key="3">
    <source>
        <dbReference type="ARBA" id="ARBA00022475"/>
    </source>
</evidence>
<evidence type="ECO:0000256" key="7">
    <source>
        <dbReference type="ARBA" id="ARBA00022741"/>
    </source>
</evidence>
<feature type="transmembrane region" description="Helical" evidence="14">
    <location>
        <begin position="672"/>
        <end position="695"/>
    </location>
</feature>
<evidence type="ECO:0000256" key="6">
    <source>
        <dbReference type="ARBA" id="ARBA00022692"/>
    </source>
</evidence>
<comment type="subcellular location">
    <subcellularLocation>
        <location evidence="1">Cell membrane</location>
        <topology evidence="1">Single-pass membrane protein</topology>
    </subcellularLocation>
</comment>
<dbReference type="PROSITE" id="PS50011">
    <property type="entry name" value="PROTEIN_KINASE_DOM"/>
    <property type="match status" value="2"/>
</dbReference>
<proteinExistence type="predicted"/>
<evidence type="ECO:0000313" key="16">
    <source>
        <dbReference type="EMBL" id="ORV62550.1"/>
    </source>
</evidence>
<evidence type="ECO:0000256" key="2">
    <source>
        <dbReference type="ARBA" id="ARBA00012513"/>
    </source>
</evidence>
<dbReference type="RefSeq" id="WP_085195206.1">
    <property type="nucleotide sequence ID" value="NZ_JACKVI010000013.1"/>
</dbReference>
<organism evidence="16 17">
    <name type="scientific">Mycobacterium fragae</name>
    <dbReference type="NCBI Taxonomy" id="1260918"/>
    <lineage>
        <taxon>Bacteria</taxon>
        <taxon>Bacillati</taxon>
        <taxon>Actinomycetota</taxon>
        <taxon>Actinomycetes</taxon>
        <taxon>Mycobacteriales</taxon>
        <taxon>Mycobacteriaceae</taxon>
        <taxon>Mycobacterium</taxon>
    </lineage>
</organism>
<evidence type="ECO:0000256" key="12">
    <source>
        <dbReference type="PROSITE-ProRule" id="PRU10141"/>
    </source>
</evidence>
<dbReference type="CDD" id="cd14014">
    <property type="entry name" value="STKc_PknB_like"/>
    <property type="match status" value="1"/>
</dbReference>
<dbReference type="InterPro" id="IPR017441">
    <property type="entry name" value="Protein_kinase_ATP_BS"/>
</dbReference>
<dbReference type="Gene3D" id="3.30.200.20">
    <property type="entry name" value="Phosphorylase Kinase, domain 1"/>
    <property type="match status" value="1"/>
</dbReference>
<reference evidence="16 17" key="1">
    <citation type="submission" date="2016-01" db="EMBL/GenBank/DDBJ databases">
        <title>The new phylogeny of the genus Mycobacterium.</title>
        <authorList>
            <person name="Tarcisio F."/>
            <person name="Conor M."/>
            <person name="Antonella G."/>
            <person name="Elisabetta G."/>
            <person name="Giulia F.S."/>
            <person name="Sara T."/>
            <person name="Anna F."/>
            <person name="Clotilde B."/>
            <person name="Roberto B."/>
            <person name="Veronica D.S."/>
            <person name="Fabio R."/>
            <person name="Monica P."/>
            <person name="Olivier J."/>
            <person name="Enrico T."/>
            <person name="Nicola S."/>
        </authorList>
    </citation>
    <scope>NUCLEOTIDE SEQUENCE [LARGE SCALE GENOMIC DNA]</scope>
    <source>
        <strain evidence="16 17">DSM 45731</strain>
    </source>
</reference>
<dbReference type="EC" id="2.7.11.1" evidence="2"/>
<dbReference type="Gene3D" id="1.10.510.10">
    <property type="entry name" value="Transferase(Phosphotransferase) domain 1"/>
    <property type="match status" value="2"/>
</dbReference>
<dbReference type="SUPFAM" id="SSF56112">
    <property type="entry name" value="Protein kinase-like (PK-like)"/>
    <property type="match status" value="2"/>
</dbReference>
<evidence type="ECO:0000256" key="10">
    <source>
        <dbReference type="ARBA" id="ARBA00022989"/>
    </source>
</evidence>
<dbReference type="GO" id="GO:0004674">
    <property type="term" value="F:protein serine/threonine kinase activity"/>
    <property type="evidence" value="ECO:0007669"/>
    <property type="project" value="UniProtKB-KW"/>
</dbReference>
<feature type="region of interest" description="Disordered" evidence="13">
    <location>
        <begin position="698"/>
        <end position="755"/>
    </location>
</feature>
<dbReference type="Proteomes" id="UP000194000">
    <property type="component" value="Unassembled WGS sequence"/>
</dbReference>
<dbReference type="PANTHER" id="PTHR43289:SF6">
    <property type="entry name" value="SERINE_THREONINE-PROTEIN KINASE NEKL-3"/>
    <property type="match status" value="1"/>
</dbReference>
<dbReference type="SMART" id="SM00220">
    <property type="entry name" value="S_TKc"/>
    <property type="match status" value="1"/>
</dbReference>
<name>A0A1X1V0E7_9MYCO</name>
<keyword evidence="9 12" id="KW-0067">ATP-binding</keyword>
<evidence type="ECO:0000256" key="1">
    <source>
        <dbReference type="ARBA" id="ARBA00004162"/>
    </source>
</evidence>
<feature type="compositionally biased region" description="Pro residues" evidence="13">
    <location>
        <begin position="644"/>
        <end position="664"/>
    </location>
</feature>
<evidence type="ECO:0000256" key="4">
    <source>
        <dbReference type="ARBA" id="ARBA00022527"/>
    </source>
</evidence>
<dbReference type="GO" id="GO:0005886">
    <property type="term" value="C:plasma membrane"/>
    <property type="evidence" value="ECO:0007669"/>
    <property type="project" value="UniProtKB-SubCell"/>
</dbReference>
<dbReference type="STRING" id="1260918.AWC06_09825"/>
<dbReference type="InterPro" id="IPR011009">
    <property type="entry name" value="Kinase-like_dom_sf"/>
</dbReference>
<feature type="region of interest" description="Disordered" evidence="13">
    <location>
        <begin position="248"/>
        <end position="351"/>
    </location>
</feature>
<evidence type="ECO:0000259" key="15">
    <source>
        <dbReference type="PROSITE" id="PS50011"/>
    </source>
</evidence>
<dbReference type="InterPro" id="IPR000719">
    <property type="entry name" value="Prot_kinase_dom"/>
</dbReference>
<evidence type="ECO:0000256" key="5">
    <source>
        <dbReference type="ARBA" id="ARBA00022679"/>
    </source>
</evidence>
<dbReference type="AlphaFoldDB" id="A0A1X1V0E7"/>
<dbReference type="PROSITE" id="PS00107">
    <property type="entry name" value="PROTEIN_KINASE_ATP"/>
    <property type="match status" value="1"/>
</dbReference>
<keyword evidence="10 14" id="KW-1133">Transmembrane helix</keyword>
<evidence type="ECO:0000256" key="9">
    <source>
        <dbReference type="ARBA" id="ARBA00022840"/>
    </source>
</evidence>
<keyword evidence="4" id="KW-0723">Serine/threonine-protein kinase</keyword>
<feature type="compositionally biased region" description="Low complexity" evidence="13">
    <location>
        <begin position="305"/>
        <end position="315"/>
    </location>
</feature>
<keyword evidence="8" id="KW-0418">Kinase</keyword>
<dbReference type="EMBL" id="LQOW01000008">
    <property type="protein sequence ID" value="ORV62550.1"/>
    <property type="molecule type" value="Genomic_DNA"/>
</dbReference>
<keyword evidence="6 14" id="KW-0812">Transmembrane</keyword>
<dbReference type="GO" id="GO:0005524">
    <property type="term" value="F:ATP binding"/>
    <property type="evidence" value="ECO:0007669"/>
    <property type="project" value="UniProtKB-UniRule"/>
</dbReference>
<gene>
    <name evidence="16" type="ORF">AWC06_09825</name>
</gene>
<dbReference type="GO" id="GO:0080090">
    <property type="term" value="P:regulation of primary metabolic process"/>
    <property type="evidence" value="ECO:0007669"/>
    <property type="project" value="UniProtKB-ARBA"/>
</dbReference>
<keyword evidence="7 12" id="KW-0547">Nucleotide-binding</keyword>
<evidence type="ECO:0000313" key="17">
    <source>
        <dbReference type="Proteomes" id="UP000194000"/>
    </source>
</evidence>
<feature type="domain" description="Protein kinase" evidence="15">
    <location>
        <begin position="9"/>
        <end position="268"/>
    </location>
</feature>
<feature type="binding site" evidence="12">
    <location>
        <position position="38"/>
    </location>
    <ligand>
        <name>ATP</name>
        <dbReference type="ChEBI" id="CHEBI:30616"/>
    </ligand>
</feature>
<keyword evidence="5" id="KW-0808">Transferase</keyword>